<dbReference type="PROSITE" id="PS51257">
    <property type="entry name" value="PROKAR_LIPOPROTEIN"/>
    <property type="match status" value="1"/>
</dbReference>
<keyword evidence="3" id="KW-1185">Reference proteome</keyword>
<comment type="caution">
    <text evidence="2">The sequence shown here is derived from an EMBL/GenBank/DDBJ whole genome shotgun (WGS) entry which is preliminary data.</text>
</comment>
<reference evidence="2" key="1">
    <citation type="submission" date="2022-01" db="EMBL/GenBank/DDBJ databases">
        <title>Antribacter sp. nov., isolated from Guizhou of China.</title>
        <authorList>
            <person name="Chengliang C."/>
            <person name="Ya Z."/>
        </authorList>
    </citation>
    <scope>NUCLEOTIDE SEQUENCE</scope>
    <source>
        <strain evidence="2">KLBMP 9083</strain>
    </source>
</reference>
<keyword evidence="1" id="KW-0812">Transmembrane</keyword>
<keyword evidence="1" id="KW-1133">Transmembrane helix</keyword>
<proteinExistence type="predicted"/>
<organism evidence="2 3">
    <name type="scientific">Antribacter soli</name>
    <dbReference type="NCBI Taxonomy" id="2910976"/>
    <lineage>
        <taxon>Bacteria</taxon>
        <taxon>Bacillati</taxon>
        <taxon>Actinomycetota</taxon>
        <taxon>Actinomycetes</taxon>
        <taxon>Micrococcales</taxon>
        <taxon>Promicromonosporaceae</taxon>
        <taxon>Antribacter</taxon>
    </lineage>
</organism>
<dbReference type="Proteomes" id="UP001165405">
    <property type="component" value="Unassembled WGS sequence"/>
</dbReference>
<feature type="transmembrane region" description="Helical" evidence="1">
    <location>
        <begin position="7"/>
        <end position="24"/>
    </location>
</feature>
<keyword evidence="1" id="KW-0472">Membrane</keyword>
<gene>
    <name evidence="2" type="ORF">L1785_07380</name>
</gene>
<sequence>MDRVNPRYVLVVVAAVAGCVAPFVMGDLTFLMRMLLAAIVVTGLSLLMGYAGQASLGQGAFVAVRVQSGITRAVSRRGGAGRA</sequence>
<feature type="transmembrane region" description="Helical" evidence="1">
    <location>
        <begin position="30"/>
        <end position="51"/>
    </location>
</feature>
<evidence type="ECO:0000256" key="1">
    <source>
        <dbReference type="SAM" id="Phobius"/>
    </source>
</evidence>
<name>A0AA41U8T5_9MICO</name>
<evidence type="ECO:0000313" key="3">
    <source>
        <dbReference type="Proteomes" id="UP001165405"/>
    </source>
</evidence>
<protein>
    <submittedName>
        <fullName evidence="2">Uncharacterized protein</fullName>
    </submittedName>
</protein>
<dbReference type="RefSeq" id="WP_236088572.1">
    <property type="nucleotide sequence ID" value="NZ_JAKGSG010000024.1"/>
</dbReference>
<dbReference type="AlphaFoldDB" id="A0AA41U8T5"/>
<dbReference type="EMBL" id="JAKGSG010000024">
    <property type="protein sequence ID" value="MCF4120797.1"/>
    <property type="molecule type" value="Genomic_DNA"/>
</dbReference>
<evidence type="ECO:0000313" key="2">
    <source>
        <dbReference type="EMBL" id="MCF4120797.1"/>
    </source>
</evidence>
<accession>A0AA41U8T5</accession>